<evidence type="ECO:0008006" key="4">
    <source>
        <dbReference type="Google" id="ProtNLM"/>
    </source>
</evidence>
<keyword evidence="3" id="KW-1185">Reference proteome</keyword>
<dbReference type="PANTHER" id="PTHR38116:SF1">
    <property type="entry name" value="BZIP DOMAIN-CONTAINING PROTEIN"/>
    <property type="match status" value="1"/>
</dbReference>
<name>A0A5N6ZEH8_9EURO</name>
<evidence type="ECO:0000313" key="2">
    <source>
        <dbReference type="EMBL" id="KAE8356071.1"/>
    </source>
</evidence>
<organism evidence="2 3">
    <name type="scientific">Aspergillus coremiiformis</name>
    <dbReference type="NCBI Taxonomy" id="138285"/>
    <lineage>
        <taxon>Eukaryota</taxon>
        <taxon>Fungi</taxon>
        <taxon>Dikarya</taxon>
        <taxon>Ascomycota</taxon>
        <taxon>Pezizomycotina</taxon>
        <taxon>Eurotiomycetes</taxon>
        <taxon>Eurotiomycetidae</taxon>
        <taxon>Eurotiales</taxon>
        <taxon>Aspergillaceae</taxon>
        <taxon>Aspergillus</taxon>
        <taxon>Aspergillus subgen. Circumdati</taxon>
    </lineage>
</organism>
<sequence length="317" mass="36043">MESLNAEMTALTDVLHLETRIDVRHFSQRITAWPDDDWSGITDPKERRRLQNRLNQRARRLRKKGITAIPSGNPASNCSSHASKDVAQHSPTPLETSENHRQLSHPITESAPALSLEAIELVHILHADSVDTTRILHDVEALAHSQCMLASPCTDLLLHLIQYNFINALVQNKNVLGFTTEQLHDDAISPFNLTGPWQTEMEIFLPPSLQPTFIQRTVPHHPWLDLLPIAQMRDNLIAAGESFDDIQLCHDMKGQDSTSTGRTGIIVWRDPWDPSGWEVTEPFARSWGWTLQGCWDLFRSTNSWRAQRSEKPLFYVS</sequence>
<feature type="region of interest" description="Disordered" evidence="1">
    <location>
        <begin position="64"/>
        <end position="101"/>
    </location>
</feature>
<dbReference type="InterPro" id="IPR021833">
    <property type="entry name" value="DUF3425"/>
</dbReference>
<dbReference type="Pfam" id="PF11905">
    <property type="entry name" value="DUF3425"/>
    <property type="match status" value="1"/>
</dbReference>
<dbReference type="AlphaFoldDB" id="A0A5N6ZEH8"/>
<gene>
    <name evidence="2" type="ORF">BDV28DRAFT_161974</name>
</gene>
<dbReference type="Proteomes" id="UP000327118">
    <property type="component" value="Unassembled WGS sequence"/>
</dbReference>
<dbReference type="PANTHER" id="PTHR38116">
    <property type="entry name" value="CHROMOSOME 7, WHOLE GENOME SHOTGUN SEQUENCE"/>
    <property type="match status" value="1"/>
</dbReference>
<reference evidence="3" key="1">
    <citation type="submission" date="2019-04" db="EMBL/GenBank/DDBJ databases">
        <title>Friends and foes A comparative genomics studyof 23 Aspergillus species from section Flavi.</title>
        <authorList>
            <consortium name="DOE Joint Genome Institute"/>
            <person name="Kjaerbolling I."/>
            <person name="Vesth T."/>
            <person name="Frisvad J.C."/>
            <person name="Nybo J.L."/>
            <person name="Theobald S."/>
            <person name="Kildgaard S."/>
            <person name="Isbrandt T."/>
            <person name="Kuo A."/>
            <person name="Sato A."/>
            <person name="Lyhne E.K."/>
            <person name="Kogle M.E."/>
            <person name="Wiebenga A."/>
            <person name="Kun R.S."/>
            <person name="Lubbers R.J."/>
            <person name="Makela M.R."/>
            <person name="Barry K."/>
            <person name="Chovatia M."/>
            <person name="Clum A."/>
            <person name="Daum C."/>
            <person name="Haridas S."/>
            <person name="He G."/>
            <person name="LaButti K."/>
            <person name="Lipzen A."/>
            <person name="Mondo S."/>
            <person name="Riley R."/>
            <person name="Salamov A."/>
            <person name="Simmons B.A."/>
            <person name="Magnuson J.K."/>
            <person name="Henrissat B."/>
            <person name="Mortensen U.H."/>
            <person name="Larsen T.O."/>
            <person name="Devries R.P."/>
            <person name="Grigoriev I.V."/>
            <person name="Machida M."/>
            <person name="Baker S.E."/>
            <person name="Andersen M.R."/>
        </authorList>
    </citation>
    <scope>NUCLEOTIDE SEQUENCE [LARGE SCALE GENOMIC DNA]</scope>
    <source>
        <strain evidence="3">CBS 553.77</strain>
    </source>
</reference>
<proteinExistence type="predicted"/>
<evidence type="ECO:0000256" key="1">
    <source>
        <dbReference type="SAM" id="MobiDB-lite"/>
    </source>
</evidence>
<evidence type="ECO:0000313" key="3">
    <source>
        <dbReference type="Proteomes" id="UP000327118"/>
    </source>
</evidence>
<protein>
    <recommendedName>
        <fullName evidence="4">BZIP domain-containing protein</fullName>
    </recommendedName>
</protein>
<accession>A0A5N6ZEH8</accession>
<dbReference type="CDD" id="cd14688">
    <property type="entry name" value="bZIP_YAP"/>
    <property type="match status" value="1"/>
</dbReference>
<dbReference type="EMBL" id="ML739043">
    <property type="protein sequence ID" value="KAE8356071.1"/>
    <property type="molecule type" value="Genomic_DNA"/>
</dbReference>
<dbReference type="OrthoDB" id="2245989at2759"/>